<gene>
    <name evidence="1" type="ORF">GCM10007857_16920</name>
</gene>
<protein>
    <recommendedName>
        <fullName evidence="3">Transposase</fullName>
    </recommendedName>
</protein>
<organism evidence="1 2">
    <name type="scientific">Bradyrhizobium iriomotense</name>
    <dbReference type="NCBI Taxonomy" id="441950"/>
    <lineage>
        <taxon>Bacteria</taxon>
        <taxon>Pseudomonadati</taxon>
        <taxon>Pseudomonadota</taxon>
        <taxon>Alphaproteobacteria</taxon>
        <taxon>Hyphomicrobiales</taxon>
        <taxon>Nitrobacteraceae</taxon>
        <taxon>Bradyrhizobium</taxon>
    </lineage>
</organism>
<evidence type="ECO:0000313" key="2">
    <source>
        <dbReference type="Proteomes" id="UP001156905"/>
    </source>
</evidence>
<comment type="caution">
    <text evidence="1">The sequence shown here is derived from an EMBL/GenBank/DDBJ whole genome shotgun (WGS) entry which is preliminary data.</text>
</comment>
<sequence>MSAALTGEIEDRLDRECEHRPLDQVVAVFAKHRLRFGMLGKQPLIDERRQIVATRRRKLEASLDWIG</sequence>
<name>A0ABQ6ARZ1_9BRAD</name>
<evidence type="ECO:0000313" key="1">
    <source>
        <dbReference type="EMBL" id="GLR84982.1"/>
    </source>
</evidence>
<accession>A0ABQ6ARZ1</accession>
<keyword evidence="2" id="KW-1185">Reference proteome</keyword>
<dbReference type="Proteomes" id="UP001156905">
    <property type="component" value="Unassembled WGS sequence"/>
</dbReference>
<proteinExistence type="predicted"/>
<evidence type="ECO:0008006" key="3">
    <source>
        <dbReference type="Google" id="ProtNLM"/>
    </source>
</evidence>
<dbReference type="EMBL" id="BSOW01000004">
    <property type="protein sequence ID" value="GLR84982.1"/>
    <property type="molecule type" value="Genomic_DNA"/>
</dbReference>
<reference evidence="2" key="1">
    <citation type="journal article" date="2019" name="Int. J. Syst. Evol. Microbiol.">
        <title>The Global Catalogue of Microorganisms (GCM) 10K type strain sequencing project: providing services to taxonomists for standard genome sequencing and annotation.</title>
        <authorList>
            <consortium name="The Broad Institute Genomics Platform"/>
            <consortium name="The Broad Institute Genome Sequencing Center for Infectious Disease"/>
            <person name="Wu L."/>
            <person name="Ma J."/>
        </authorList>
    </citation>
    <scope>NUCLEOTIDE SEQUENCE [LARGE SCALE GENOMIC DNA]</scope>
    <source>
        <strain evidence="2">NBRC 102520</strain>
    </source>
</reference>